<dbReference type="RefSeq" id="WP_004622268.1">
    <property type="nucleotide sequence ID" value="NZ_ACXX02000018.1"/>
</dbReference>
<dbReference type="OrthoDB" id="9810469at2"/>
<feature type="transmembrane region" description="Helical" evidence="7">
    <location>
        <begin position="124"/>
        <end position="142"/>
    </location>
</feature>
<feature type="transmembrane region" description="Helical" evidence="7">
    <location>
        <begin position="73"/>
        <end position="93"/>
    </location>
</feature>
<evidence type="ECO:0000256" key="2">
    <source>
        <dbReference type="ARBA" id="ARBA00007400"/>
    </source>
</evidence>
<proteinExistence type="inferred from homology"/>
<dbReference type="GO" id="GO:0005886">
    <property type="term" value="C:plasma membrane"/>
    <property type="evidence" value="ECO:0007669"/>
    <property type="project" value="UniProtKB-SubCell"/>
</dbReference>
<accession>F1TI46</accession>
<evidence type="ECO:0000256" key="6">
    <source>
        <dbReference type="ARBA" id="ARBA00023136"/>
    </source>
</evidence>
<name>F1TI46_9FIRM</name>
<evidence type="ECO:0000313" key="9">
    <source>
        <dbReference type="EMBL" id="EGD45981.1"/>
    </source>
</evidence>
<comment type="subcellular location">
    <subcellularLocation>
        <location evidence="1">Cell membrane</location>
        <topology evidence="1">Multi-pass membrane protein</topology>
    </subcellularLocation>
</comment>
<dbReference type="InterPro" id="IPR002656">
    <property type="entry name" value="Acyl_transf_3_dom"/>
</dbReference>
<keyword evidence="9" id="KW-0808">Transferase</keyword>
<gene>
    <name evidence="9" type="ORF">Cpap_0586</name>
</gene>
<keyword evidence="9" id="KW-0012">Acyltransferase</keyword>
<dbReference type="GO" id="GO:0009246">
    <property type="term" value="P:enterobacterial common antigen biosynthetic process"/>
    <property type="evidence" value="ECO:0007669"/>
    <property type="project" value="TreeGrafter"/>
</dbReference>
<dbReference type="Pfam" id="PF01757">
    <property type="entry name" value="Acyl_transf_3"/>
    <property type="match status" value="1"/>
</dbReference>
<evidence type="ECO:0000259" key="8">
    <source>
        <dbReference type="Pfam" id="PF01757"/>
    </source>
</evidence>
<reference evidence="9" key="1">
    <citation type="submission" date="2009-07" db="EMBL/GenBank/DDBJ databases">
        <authorList>
            <consortium name="US DOE Joint Genome Institute (JGI-PGF)"/>
            <person name="Lucas S."/>
            <person name="Copeland A."/>
            <person name="Lapidus A."/>
            <person name="Glavina del Rio T."/>
            <person name="Tice H."/>
            <person name="Bruce D."/>
            <person name="Goodwin L."/>
            <person name="Pitluck S."/>
            <person name="Larimer F."/>
            <person name="Land M.L."/>
            <person name="Mouttaki H."/>
            <person name="He Z."/>
            <person name="Zhou J."/>
            <person name="Hemme C.L."/>
        </authorList>
    </citation>
    <scope>NUCLEOTIDE SEQUENCE [LARGE SCALE GENOMIC DNA]</scope>
    <source>
        <strain evidence="9">DSM 2782</strain>
    </source>
</reference>
<evidence type="ECO:0000256" key="4">
    <source>
        <dbReference type="ARBA" id="ARBA00022692"/>
    </source>
</evidence>
<feature type="transmembrane region" description="Helical" evidence="7">
    <location>
        <begin position="227"/>
        <end position="246"/>
    </location>
</feature>
<feature type="transmembrane region" description="Helical" evidence="7">
    <location>
        <begin position="173"/>
        <end position="192"/>
    </location>
</feature>
<protein>
    <submittedName>
        <fullName evidence="9">Acyltransferase 3</fullName>
    </submittedName>
</protein>
<evidence type="ECO:0000256" key="5">
    <source>
        <dbReference type="ARBA" id="ARBA00022989"/>
    </source>
</evidence>
<keyword evidence="3" id="KW-1003">Cell membrane</keyword>
<evidence type="ECO:0000313" key="10">
    <source>
        <dbReference type="Proteomes" id="UP000003860"/>
    </source>
</evidence>
<feature type="domain" description="Acyltransferase 3" evidence="8">
    <location>
        <begin position="5"/>
        <end position="303"/>
    </location>
</feature>
<comment type="caution">
    <text evidence="9">The sequence shown here is derived from an EMBL/GenBank/DDBJ whole genome shotgun (WGS) entry which is preliminary data.</text>
</comment>
<organism evidence="9 10">
    <name type="scientific">Ruminiclostridium papyrosolvens DSM 2782</name>
    <dbReference type="NCBI Taxonomy" id="588581"/>
    <lineage>
        <taxon>Bacteria</taxon>
        <taxon>Bacillati</taxon>
        <taxon>Bacillota</taxon>
        <taxon>Clostridia</taxon>
        <taxon>Eubacteriales</taxon>
        <taxon>Oscillospiraceae</taxon>
        <taxon>Ruminiclostridium</taxon>
    </lineage>
</organism>
<dbReference type="AlphaFoldDB" id="F1TI46"/>
<feature type="transmembrane region" description="Helical" evidence="7">
    <location>
        <begin position="12"/>
        <end position="29"/>
    </location>
</feature>
<keyword evidence="10" id="KW-1185">Reference proteome</keyword>
<feature type="transmembrane region" description="Helical" evidence="7">
    <location>
        <begin position="35"/>
        <end position="53"/>
    </location>
</feature>
<dbReference type="PANTHER" id="PTHR40074:SF2">
    <property type="entry name" value="O-ACETYLTRANSFERASE WECH"/>
    <property type="match status" value="1"/>
</dbReference>
<dbReference type="EMBL" id="ACXX02000018">
    <property type="protein sequence ID" value="EGD45981.1"/>
    <property type="molecule type" value="Genomic_DNA"/>
</dbReference>
<keyword evidence="6 7" id="KW-0472">Membrane</keyword>
<keyword evidence="4 7" id="KW-0812">Transmembrane</keyword>
<evidence type="ECO:0000256" key="1">
    <source>
        <dbReference type="ARBA" id="ARBA00004651"/>
    </source>
</evidence>
<dbReference type="PANTHER" id="PTHR40074">
    <property type="entry name" value="O-ACETYLTRANSFERASE WECH"/>
    <property type="match status" value="1"/>
</dbReference>
<evidence type="ECO:0000256" key="3">
    <source>
        <dbReference type="ARBA" id="ARBA00022475"/>
    </source>
</evidence>
<feature type="transmembrane region" description="Helical" evidence="7">
    <location>
        <begin position="266"/>
        <end position="285"/>
    </location>
</feature>
<evidence type="ECO:0000256" key="7">
    <source>
        <dbReference type="SAM" id="Phobius"/>
    </source>
</evidence>
<comment type="similarity">
    <text evidence="2">Belongs to the acyltransferase 3 family.</text>
</comment>
<dbReference type="GO" id="GO:0016413">
    <property type="term" value="F:O-acetyltransferase activity"/>
    <property type="evidence" value="ECO:0007669"/>
    <property type="project" value="TreeGrafter"/>
</dbReference>
<dbReference type="eggNOG" id="COG1835">
    <property type="taxonomic scope" value="Bacteria"/>
</dbReference>
<dbReference type="STRING" id="588581.Cpap_0586"/>
<reference evidence="9" key="2">
    <citation type="submission" date="2011-01" db="EMBL/GenBank/DDBJ databases">
        <title>The Non-contiguous Finished genome of Clostridium papyrosolvens.</title>
        <authorList>
            <person name="Lucas S."/>
            <person name="Copeland A."/>
            <person name="Lapidus A."/>
            <person name="Cheng J.-F."/>
            <person name="Goodwin L."/>
            <person name="Pitluck S."/>
            <person name="Misra M."/>
            <person name="Chertkov O."/>
            <person name="Detter J.C."/>
            <person name="Han C."/>
            <person name="Tapia R."/>
            <person name="Land M."/>
            <person name="Hauser L."/>
            <person name="Kyrpides N."/>
            <person name="Ivanova N."/>
            <person name="Pagani I."/>
            <person name="Mouttaki H."/>
            <person name="He Z."/>
            <person name="Zhou J."/>
            <person name="Hemme C.L."/>
            <person name="Woyke T."/>
        </authorList>
    </citation>
    <scope>NUCLEOTIDE SEQUENCE [LARGE SCALE GENOMIC DNA]</scope>
    <source>
        <strain evidence="9">DSM 2782</strain>
    </source>
</reference>
<sequence length="330" mass="37967">MEKLHSVDCMRAIAAFLVVCIHIPFYGMGGSIAIAYGKIAVPFFLVVCGYFCYRTEKEEFSRRLKKQIKKIAILAVLSNALFLIFDIILQFIFSNNSVYDIKQYFVSEKWFDFLVYNQSPFADHLWYLGSLLYALIIILVLCKFNLVNYIMFLAPLLLLCYIIPLRAGGNMIVWRNCIMVSVPYFMFGCIIRRYQPLIKRLNKMVLPIIITVLIITNYIELTIYNSVAPPFISAELLVIAIVLFLLKHPSIGKNTILEKIGREYSLFIYIFHMSIVILTFKWYETGSMPDFLLYCAPVMVFLVSLGAAVLYKSVKNFIISKSSNVMAHNS</sequence>
<feature type="transmembrane region" description="Helical" evidence="7">
    <location>
        <begin position="204"/>
        <end position="221"/>
    </location>
</feature>
<feature type="transmembrane region" description="Helical" evidence="7">
    <location>
        <begin position="149"/>
        <end position="167"/>
    </location>
</feature>
<keyword evidence="5 7" id="KW-1133">Transmembrane helix</keyword>
<feature type="transmembrane region" description="Helical" evidence="7">
    <location>
        <begin position="291"/>
        <end position="311"/>
    </location>
</feature>
<dbReference type="Proteomes" id="UP000003860">
    <property type="component" value="Unassembled WGS sequence"/>
</dbReference>